<accession>A0A200QMK9</accession>
<evidence type="ECO:0000259" key="2">
    <source>
        <dbReference type="Pfam" id="PF03732"/>
    </source>
</evidence>
<feature type="compositionally biased region" description="Basic and acidic residues" evidence="1">
    <location>
        <begin position="536"/>
        <end position="547"/>
    </location>
</feature>
<dbReference type="OrthoDB" id="1750196at2759"/>
<evidence type="ECO:0000313" key="4">
    <source>
        <dbReference type="Proteomes" id="UP000195402"/>
    </source>
</evidence>
<dbReference type="PANTHER" id="PTHR33223">
    <property type="entry name" value="CCHC-TYPE DOMAIN-CONTAINING PROTEIN"/>
    <property type="match status" value="1"/>
</dbReference>
<feature type="compositionally biased region" description="Basic and acidic residues" evidence="1">
    <location>
        <begin position="563"/>
        <end position="572"/>
    </location>
</feature>
<dbReference type="AlphaFoldDB" id="A0A200QMK9"/>
<dbReference type="Proteomes" id="UP000195402">
    <property type="component" value="Unassembled WGS sequence"/>
</dbReference>
<dbReference type="PANTHER" id="PTHR33223:SF8">
    <property type="entry name" value="OS04G0172440 PROTEIN"/>
    <property type="match status" value="1"/>
</dbReference>
<dbReference type="Pfam" id="PF03732">
    <property type="entry name" value="Retrotrans_gag"/>
    <property type="match status" value="1"/>
</dbReference>
<dbReference type="InterPro" id="IPR005162">
    <property type="entry name" value="Retrotrans_gag_dom"/>
</dbReference>
<dbReference type="InParanoid" id="A0A200QMK9"/>
<dbReference type="STRING" id="56857.A0A200QMK9"/>
<reference evidence="3 4" key="1">
    <citation type="journal article" date="2017" name="Mol. Plant">
        <title>The Genome of Medicinal Plant Macleaya cordata Provides New Insights into Benzylisoquinoline Alkaloids Metabolism.</title>
        <authorList>
            <person name="Liu X."/>
            <person name="Liu Y."/>
            <person name="Huang P."/>
            <person name="Ma Y."/>
            <person name="Qing Z."/>
            <person name="Tang Q."/>
            <person name="Cao H."/>
            <person name="Cheng P."/>
            <person name="Zheng Y."/>
            <person name="Yuan Z."/>
            <person name="Zhou Y."/>
            <person name="Liu J."/>
            <person name="Tang Z."/>
            <person name="Zhuo Y."/>
            <person name="Zhang Y."/>
            <person name="Yu L."/>
            <person name="Huang J."/>
            <person name="Yang P."/>
            <person name="Peng Q."/>
            <person name="Zhang J."/>
            <person name="Jiang W."/>
            <person name="Zhang Z."/>
            <person name="Lin K."/>
            <person name="Ro D.K."/>
            <person name="Chen X."/>
            <person name="Xiong X."/>
            <person name="Shang Y."/>
            <person name="Huang S."/>
            <person name="Zeng J."/>
        </authorList>
    </citation>
    <scope>NUCLEOTIDE SEQUENCE [LARGE SCALE GENOMIC DNA]</scope>
    <source>
        <strain evidence="4">cv. BLH2017</strain>
        <tissue evidence="3">Root</tissue>
    </source>
</reference>
<feature type="compositionally biased region" description="Polar residues" evidence="1">
    <location>
        <begin position="346"/>
        <end position="366"/>
    </location>
</feature>
<feature type="region of interest" description="Disordered" evidence="1">
    <location>
        <begin position="536"/>
        <end position="582"/>
    </location>
</feature>
<evidence type="ECO:0000256" key="1">
    <source>
        <dbReference type="SAM" id="MobiDB-lite"/>
    </source>
</evidence>
<feature type="domain" description="Retrotransposon gag" evidence="2">
    <location>
        <begin position="183"/>
        <end position="270"/>
    </location>
</feature>
<name>A0A200QMK9_MACCD</name>
<proteinExistence type="predicted"/>
<dbReference type="OMA" id="NEECHEI"/>
<organism evidence="3 4">
    <name type="scientific">Macleaya cordata</name>
    <name type="common">Five-seeded plume-poppy</name>
    <name type="synonym">Bocconia cordata</name>
    <dbReference type="NCBI Taxonomy" id="56857"/>
    <lineage>
        <taxon>Eukaryota</taxon>
        <taxon>Viridiplantae</taxon>
        <taxon>Streptophyta</taxon>
        <taxon>Embryophyta</taxon>
        <taxon>Tracheophyta</taxon>
        <taxon>Spermatophyta</taxon>
        <taxon>Magnoliopsida</taxon>
        <taxon>Ranunculales</taxon>
        <taxon>Papaveraceae</taxon>
        <taxon>Papaveroideae</taxon>
        <taxon>Macleaya</taxon>
    </lineage>
</organism>
<feature type="compositionally biased region" description="Polar residues" evidence="1">
    <location>
        <begin position="549"/>
        <end position="562"/>
    </location>
</feature>
<evidence type="ECO:0000313" key="3">
    <source>
        <dbReference type="EMBL" id="OVA11667.1"/>
    </source>
</evidence>
<sequence>MSDQEEVGESQTTPRSKKALEAYIDEILMDKLSLILSRQKAKEVVIPENTEKGQTFRVESSIRKEGIPEIAGLTQLHEESVPFQNCVQNKIGHQQDEDSEMEKWKRTPMYQEFQEMKEEFRKSRMGTYDADAWYQAPSEKLPPNFKFPKMEKYDGFGCPKAHLTSYMGYLKPLGISNELLVHLFQRSLTGLALRWFATLDRKIIPTWPTLTDTFMKQFSQNSDTMVTKRQLEALKQKEHESFTDFIARWQLKIREMIDRPSEEEQIAIILRNVNHEYKWPLSIVSHHHMADLIKSGTQMEDAARDGARFMMSAQSENKYRKTSKEHVNYITPPQPQGVPSVIQPKTQAQAKETIQSPAQSQFQGKSQNKERREFSNLGHPMSEILPLLVEAGVLTRREPTPPPDPLPKWYKANLHCDFHQAAGHATDKCIALRHEIQNLLEANKINIPGVILPNKPNINSNPLPTYRVEGQQFVNYIDSTNTIDPSKFIRRMEGEERNSVFEIGESSQQTPISIHLTSDFKRLELEEKWPIQTKEMAKSKEFEKEDSNQETGKSIGSGQDESASAKEVDKPTKTKGPILIKPGAKAGPITILISQNQTWEDPLKEENEECHEIQHQTRGGRHFKPSHLRTIWNFKKEQ</sequence>
<feature type="region of interest" description="Disordered" evidence="1">
    <location>
        <begin position="346"/>
        <end position="372"/>
    </location>
</feature>
<comment type="caution">
    <text evidence="3">The sequence shown here is derived from an EMBL/GenBank/DDBJ whole genome shotgun (WGS) entry which is preliminary data.</text>
</comment>
<protein>
    <recommendedName>
        <fullName evidence="2">Retrotransposon gag domain-containing protein</fullName>
    </recommendedName>
</protein>
<dbReference type="EMBL" id="MVGT01001586">
    <property type="protein sequence ID" value="OVA11667.1"/>
    <property type="molecule type" value="Genomic_DNA"/>
</dbReference>
<gene>
    <name evidence="3" type="ORF">BVC80_8997g53</name>
</gene>
<keyword evidence="4" id="KW-1185">Reference proteome</keyword>